<accession>A0A382YHE9</accession>
<gene>
    <name evidence="1" type="ORF">METZ01_LOCUS435547</name>
</gene>
<feature type="non-terminal residue" evidence="1">
    <location>
        <position position="1"/>
    </location>
</feature>
<dbReference type="EMBL" id="UINC01175853">
    <property type="protein sequence ID" value="SVD82693.1"/>
    <property type="molecule type" value="Genomic_DNA"/>
</dbReference>
<dbReference type="AlphaFoldDB" id="A0A382YHE9"/>
<name>A0A382YHE9_9ZZZZ</name>
<proteinExistence type="predicted"/>
<sequence length="34" mass="3429">GDGEVVAVGVVGDELPPQARVTAVTMIPANNRPV</sequence>
<reference evidence="1" key="1">
    <citation type="submission" date="2018-05" db="EMBL/GenBank/DDBJ databases">
        <authorList>
            <person name="Lanie J.A."/>
            <person name="Ng W.-L."/>
            <person name="Kazmierczak K.M."/>
            <person name="Andrzejewski T.M."/>
            <person name="Davidsen T.M."/>
            <person name="Wayne K.J."/>
            <person name="Tettelin H."/>
            <person name="Glass J.I."/>
            <person name="Rusch D."/>
            <person name="Podicherti R."/>
            <person name="Tsui H.-C.T."/>
            <person name="Winkler M.E."/>
        </authorList>
    </citation>
    <scope>NUCLEOTIDE SEQUENCE</scope>
</reference>
<protein>
    <submittedName>
        <fullName evidence="1">Uncharacterized protein</fullName>
    </submittedName>
</protein>
<organism evidence="1">
    <name type="scientific">marine metagenome</name>
    <dbReference type="NCBI Taxonomy" id="408172"/>
    <lineage>
        <taxon>unclassified sequences</taxon>
        <taxon>metagenomes</taxon>
        <taxon>ecological metagenomes</taxon>
    </lineage>
</organism>
<evidence type="ECO:0000313" key="1">
    <source>
        <dbReference type="EMBL" id="SVD82693.1"/>
    </source>
</evidence>